<dbReference type="PANTHER" id="PTHR43249">
    <property type="entry name" value="UDP-N-ACETYL-2-AMINO-2-DEOXY-D-GLUCURONATE OXIDASE"/>
    <property type="match status" value="1"/>
</dbReference>
<dbReference type="Pfam" id="PF02894">
    <property type="entry name" value="GFO_IDH_MocA_C"/>
    <property type="match status" value="1"/>
</dbReference>
<name>A0ABX3X3R1_9BRAD</name>
<dbReference type="PANTHER" id="PTHR43249:SF1">
    <property type="entry name" value="D-GLUCOSIDE 3-DEHYDROGENASE"/>
    <property type="match status" value="1"/>
</dbReference>
<dbReference type="RefSeq" id="WP_085384692.1">
    <property type="nucleotide sequence ID" value="NZ_NAFK01000162.1"/>
</dbReference>
<gene>
    <name evidence="3" type="ORF">BST63_17925</name>
</gene>
<organism evidence="3 4">
    <name type="scientific">Bradyrhizobium canariense</name>
    <dbReference type="NCBI Taxonomy" id="255045"/>
    <lineage>
        <taxon>Bacteria</taxon>
        <taxon>Pseudomonadati</taxon>
        <taxon>Pseudomonadota</taxon>
        <taxon>Alphaproteobacteria</taxon>
        <taxon>Hyphomicrobiales</taxon>
        <taxon>Nitrobacteraceae</taxon>
        <taxon>Bradyrhizobium</taxon>
    </lineage>
</organism>
<dbReference type="InterPro" id="IPR036291">
    <property type="entry name" value="NAD(P)-bd_dom_sf"/>
</dbReference>
<dbReference type="Gene3D" id="3.30.360.10">
    <property type="entry name" value="Dihydrodipicolinate Reductase, domain 2"/>
    <property type="match status" value="1"/>
</dbReference>
<dbReference type="InterPro" id="IPR052515">
    <property type="entry name" value="Gfo/Idh/MocA_Oxidoreductase"/>
</dbReference>
<dbReference type="Pfam" id="PF01408">
    <property type="entry name" value="GFO_IDH_MocA"/>
    <property type="match status" value="1"/>
</dbReference>
<feature type="domain" description="Gfo/Idh/MocA-like oxidoreductase N-terminal" evidence="1">
    <location>
        <begin position="9"/>
        <end position="131"/>
    </location>
</feature>
<evidence type="ECO:0000259" key="1">
    <source>
        <dbReference type="Pfam" id="PF01408"/>
    </source>
</evidence>
<reference evidence="3 4" key="1">
    <citation type="submission" date="2017-03" db="EMBL/GenBank/DDBJ databases">
        <title>Whole genome sequences of fourteen strains of Bradyrhizobium canariense and one strain of Bradyrhizobium japonicum isolated from Lupinus (Papilionoideae: Genisteae) species in Algeria.</title>
        <authorList>
            <person name="Crovadore J."/>
            <person name="Chekireb D."/>
            <person name="Brachmann A."/>
            <person name="Chablais R."/>
            <person name="Cochard B."/>
            <person name="Lefort F."/>
        </authorList>
    </citation>
    <scope>NUCLEOTIDE SEQUENCE [LARGE SCALE GENOMIC DNA]</scope>
    <source>
        <strain evidence="3 4">UBMAN05</strain>
    </source>
</reference>
<dbReference type="InterPro" id="IPR004104">
    <property type="entry name" value="Gfo/Idh/MocA-like_OxRdtase_C"/>
</dbReference>
<evidence type="ECO:0000313" key="4">
    <source>
        <dbReference type="Proteomes" id="UP000193884"/>
    </source>
</evidence>
<dbReference type="Proteomes" id="UP000193884">
    <property type="component" value="Unassembled WGS sequence"/>
</dbReference>
<evidence type="ECO:0000313" key="3">
    <source>
        <dbReference type="EMBL" id="OSJ28053.1"/>
    </source>
</evidence>
<comment type="caution">
    <text evidence="3">The sequence shown here is derived from an EMBL/GenBank/DDBJ whole genome shotgun (WGS) entry which is preliminary data.</text>
</comment>
<dbReference type="SUPFAM" id="SSF55347">
    <property type="entry name" value="Glyceraldehyde-3-phosphate dehydrogenase-like, C-terminal domain"/>
    <property type="match status" value="1"/>
</dbReference>
<dbReference type="InterPro" id="IPR000683">
    <property type="entry name" value="Gfo/Idh/MocA-like_OxRdtase_N"/>
</dbReference>
<accession>A0ABX3X3R1</accession>
<dbReference type="EMBL" id="NAFK01000162">
    <property type="protein sequence ID" value="OSJ28053.1"/>
    <property type="molecule type" value="Genomic_DNA"/>
</dbReference>
<proteinExistence type="predicted"/>
<dbReference type="Gene3D" id="3.40.50.720">
    <property type="entry name" value="NAD(P)-binding Rossmann-like Domain"/>
    <property type="match status" value="1"/>
</dbReference>
<dbReference type="SUPFAM" id="SSF51735">
    <property type="entry name" value="NAD(P)-binding Rossmann-fold domains"/>
    <property type="match status" value="1"/>
</dbReference>
<protein>
    <submittedName>
        <fullName evidence="3">Oxidoreductase</fullName>
    </submittedName>
</protein>
<keyword evidence="4" id="KW-1185">Reference proteome</keyword>
<sequence>MRSQTLSNKFALMGVAGYIAPRHLAAIRHVEGMLEAAFDPRDSVGVMDSYFPNAQFFVDFERFSAYLDKLKKVSGPVDYIGVCSPNFLHEPQSRFALRYGSNVICEKPLVLNPEDIDGLAAVETESGKKIFTILQLRLHDAILAVKRRVESEKRRYQVDLCYITSRGQWYHESWKGDDRKSGGVATNIGVHFFDMLSFIFGGVKSNEVHLREASRAAGFLECERADVRWFLSIDANDLPPSLGSKRTYRSIKMDGDEIEFSEGFTELHNRSYEEIVAGRGFTLEDVRPSIEVVTQIRHLPIKLRPDRAHALLKARLL</sequence>
<evidence type="ECO:0000259" key="2">
    <source>
        <dbReference type="Pfam" id="PF02894"/>
    </source>
</evidence>
<feature type="domain" description="Gfo/Idh/MocA-like oxidoreductase C-terminal" evidence="2">
    <location>
        <begin position="156"/>
        <end position="212"/>
    </location>
</feature>